<dbReference type="InterPro" id="IPR046198">
    <property type="entry name" value="DUF6230"/>
</dbReference>
<accession>A0A918WRJ5</accession>
<reference evidence="1" key="2">
    <citation type="submission" date="2020-09" db="EMBL/GenBank/DDBJ databases">
        <authorList>
            <person name="Sun Q."/>
            <person name="Ohkuma M."/>
        </authorList>
    </citation>
    <scope>NUCLEOTIDE SEQUENCE</scope>
    <source>
        <strain evidence="1">JCM 4633</strain>
    </source>
</reference>
<evidence type="ECO:0000313" key="2">
    <source>
        <dbReference type="Proteomes" id="UP000646244"/>
    </source>
</evidence>
<dbReference type="EMBL" id="BMVB01000027">
    <property type="protein sequence ID" value="GHC69167.1"/>
    <property type="molecule type" value="Genomic_DNA"/>
</dbReference>
<evidence type="ECO:0000313" key="1">
    <source>
        <dbReference type="EMBL" id="GHC69167.1"/>
    </source>
</evidence>
<sequence length="228" mass="24015">MRDVAHRSARSLVYSTLRGDLRMKEAQGRQVAGRVRWRRFAVVAVPGFAATAALAVALADGALAASFAVSGQEFKVGASSLTGNGFAQYGGIDKNARGKLLPVAVTAIKNAEIHDLCQSVVTTLPMIGDISLKLHAGQGSKVVEATDLFLDATQMSGDAEFENIEIGRDASTLNKGPASAQGLQDAFGQQAKSIKMTGLRQTAWATNAGKFKLSGLNMTIKLGKDECF</sequence>
<name>A0A918WRJ5_STRCJ</name>
<organism evidence="1 2">
    <name type="scientific">Streptomyces cinnamoneus</name>
    <name type="common">Streptoverticillium cinnamoneum</name>
    <dbReference type="NCBI Taxonomy" id="53446"/>
    <lineage>
        <taxon>Bacteria</taxon>
        <taxon>Bacillati</taxon>
        <taxon>Actinomycetota</taxon>
        <taxon>Actinomycetes</taxon>
        <taxon>Kitasatosporales</taxon>
        <taxon>Streptomycetaceae</taxon>
        <taxon>Streptomyces</taxon>
        <taxon>Streptomyces cinnamoneus group</taxon>
    </lineage>
</organism>
<gene>
    <name evidence="1" type="ORF">GCM10010507_54840</name>
</gene>
<dbReference type="AlphaFoldDB" id="A0A918WRJ5"/>
<reference evidence="1" key="1">
    <citation type="journal article" date="2014" name="Int. J. Syst. Evol. Microbiol.">
        <title>Complete genome sequence of Corynebacterium casei LMG S-19264T (=DSM 44701T), isolated from a smear-ripened cheese.</title>
        <authorList>
            <consortium name="US DOE Joint Genome Institute (JGI-PGF)"/>
            <person name="Walter F."/>
            <person name="Albersmeier A."/>
            <person name="Kalinowski J."/>
            <person name="Ruckert C."/>
        </authorList>
    </citation>
    <scope>NUCLEOTIDE SEQUENCE</scope>
    <source>
        <strain evidence="1">JCM 4633</strain>
    </source>
</reference>
<dbReference type="Pfam" id="PF19741">
    <property type="entry name" value="DUF6230"/>
    <property type="match status" value="1"/>
</dbReference>
<proteinExistence type="predicted"/>
<comment type="caution">
    <text evidence="1">The sequence shown here is derived from an EMBL/GenBank/DDBJ whole genome shotgun (WGS) entry which is preliminary data.</text>
</comment>
<protein>
    <submittedName>
        <fullName evidence="1">Cholesterol esterase</fullName>
    </submittedName>
</protein>
<dbReference type="Proteomes" id="UP000646244">
    <property type="component" value="Unassembled WGS sequence"/>
</dbReference>